<sequence>MPDIAEHPNTDRTRVLPRVVVVLAASLLLGGLTFFAQGWLPEALTSFANSASGWTLLTVLLVYGARASTVLSSVLGAVSFVLLVLGYTWTAALMGLFYSPVLFGVVGVVVGPFVGAAAAWLRSRSQWRIASAVALVAGIGIGEGGYGLTWIAETTSPVYWVLIASAGAALLIGVAIRRLREPGALAIAVVGTAGVAIAFNLAYRALGGIG</sequence>
<keyword evidence="2" id="KW-1185">Reference proteome</keyword>
<evidence type="ECO:0000313" key="2">
    <source>
        <dbReference type="Proteomes" id="UP000204221"/>
    </source>
</evidence>
<evidence type="ECO:0000313" key="1">
    <source>
        <dbReference type="EMBL" id="ASO21103.1"/>
    </source>
</evidence>
<dbReference type="Proteomes" id="UP000204221">
    <property type="component" value="Chromosome"/>
</dbReference>
<dbReference type="EMBL" id="CP022521">
    <property type="protein sequence ID" value="ASO21103.1"/>
    <property type="molecule type" value="Genomic_DNA"/>
</dbReference>
<reference evidence="1 2" key="1">
    <citation type="submission" date="2017-07" db="EMBL/GenBank/DDBJ databases">
        <title>Complete genome sequence of Actinoalloteichus hoggarensis DSM 45943, type strain of Actinoalloteichus hoggarensis.</title>
        <authorList>
            <person name="Ruckert C."/>
            <person name="Nouioui I."/>
            <person name="Willmese J."/>
            <person name="van Wezel G."/>
            <person name="Klenk H.-P."/>
            <person name="Kalinowski J."/>
            <person name="Zotchev S.B."/>
        </authorList>
    </citation>
    <scope>NUCLEOTIDE SEQUENCE [LARGE SCALE GENOMIC DNA]</scope>
    <source>
        <strain evidence="1 2">DSM 45943</strain>
    </source>
</reference>
<gene>
    <name evidence="1" type="ORF">AHOG_17390</name>
</gene>
<proteinExistence type="predicted"/>
<dbReference type="KEGG" id="ahg:AHOG_17390"/>
<dbReference type="Pfam" id="PF20128">
    <property type="entry name" value="DUF6518"/>
    <property type="match status" value="1"/>
</dbReference>
<organism evidence="1 2">
    <name type="scientific">Actinoalloteichus hoggarensis</name>
    <dbReference type="NCBI Taxonomy" id="1470176"/>
    <lineage>
        <taxon>Bacteria</taxon>
        <taxon>Bacillati</taxon>
        <taxon>Actinomycetota</taxon>
        <taxon>Actinomycetes</taxon>
        <taxon>Pseudonocardiales</taxon>
        <taxon>Pseudonocardiaceae</taxon>
        <taxon>Actinoalloteichus</taxon>
    </lineage>
</organism>
<dbReference type="AlphaFoldDB" id="A0A221W5V2"/>
<dbReference type="InterPro" id="IPR045393">
    <property type="entry name" value="DUF6518"/>
</dbReference>
<dbReference type="RefSeq" id="WP_211290434.1">
    <property type="nucleotide sequence ID" value="NZ_CP022521.1"/>
</dbReference>
<accession>A0A221W5V2</accession>
<protein>
    <submittedName>
        <fullName evidence="1">Uncharacterized protein</fullName>
    </submittedName>
</protein>
<name>A0A221W5V2_9PSEU</name>